<accession>A0A074S5R3</accession>
<protein>
    <submittedName>
        <fullName evidence="2">Uncharacterized protein</fullName>
    </submittedName>
</protein>
<dbReference type="AlphaFoldDB" id="A0A074S5R3"/>
<dbReference type="EMBL" id="AZST01000024">
    <property type="protein sequence ID" value="KEP54579.1"/>
    <property type="molecule type" value="Genomic_DNA"/>
</dbReference>
<organism evidence="2 3">
    <name type="scientific">Rhizoctonia solani 123E</name>
    <dbReference type="NCBI Taxonomy" id="1423351"/>
    <lineage>
        <taxon>Eukaryota</taxon>
        <taxon>Fungi</taxon>
        <taxon>Dikarya</taxon>
        <taxon>Basidiomycota</taxon>
        <taxon>Agaricomycotina</taxon>
        <taxon>Agaricomycetes</taxon>
        <taxon>Cantharellales</taxon>
        <taxon>Ceratobasidiaceae</taxon>
        <taxon>Rhizoctonia</taxon>
    </lineage>
</organism>
<feature type="region of interest" description="Disordered" evidence="1">
    <location>
        <begin position="1"/>
        <end position="61"/>
    </location>
</feature>
<gene>
    <name evidence="2" type="ORF">V565_015920</name>
</gene>
<comment type="caution">
    <text evidence="2">The sequence shown here is derived from an EMBL/GenBank/DDBJ whole genome shotgun (WGS) entry which is preliminary data.</text>
</comment>
<keyword evidence="3" id="KW-1185">Reference proteome</keyword>
<name>A0A074S5R3_9AGAM</name>
<dbReference type="OrthoDB" id="3268756at2759"/>
<reference evidence="2 3" key="1">
    <citation type="submission" date="2013-12" db="EMBL/GenBank/DDBJ databases">
        <authorList>
            <person name="Cubeta M."/>
            <person name="Pakala S."/>
            <person name="Fedorova N."/>
            <person name="Thomas E."/>
            <person name="Dean R."/>
            <person name="Jabaji S."/>
            <person name="Neate S."/>
            <person name="Toda T."/>
            <person name="Tavantzis S."/>
            <person name="Vilgalys R."/>
            <person name="Bharathan N."/>
            <person name="Pakala S."/>
            <person name="Losada L.S."/>
            <person name="Zafar N."/>
            <person name="Nierman W."/>
        </authorList>
    </citation>
    <scope>NUCLEOTIDE SEQUENCE [LARGE SCALE GENOMIC DNA]</scope>
    <source>
        <strain evidence="2 3">123E</strain>
    </source>
</reference>
<evidence type="ECO:0000313" key="3">
    <source>
        <dbReference type="Proteomes" id="UP000027456"/>
    </source>
</evidence>
<sequence length="132" mass="14666">MTKASTFGPPEPRPPHRSASKSSTGNLKRKRMPGIDEKQGNSAALPDNVDSELNSPISLDMNDDGQHVHVVGIDDRLKHQFVDVLSRNGPWVKVHGYLATSLHQRYDYQVEEIGDSVEGNDVSRHDNLLQDV</sequence>
<evidence type="ECO:0000256" key="1">
    <source>
        <dbReference type="SAM" id="MobiDB-lite"/>
    </source>
</evidence>
<evidence type="ECO:0000313" key="2">
    <source>
        <dbReference type="EMBL" id="KEP54579.1"/>
    </source>
</evidence>
<dbReference type="Proteomes" id="UP000027456">
    <property type="component" value="Unassembled WGS sequence"/>
</dbReference>
<dbReference type="HOGENOM" id="CLU_1918275_0_0_1"/>
<proteinExistence type="predicted"/>